<comment type="caution">
    <text evidence="1">The sequence shown here is derived from an EMBL/GenBank/DDBJ whole genome shotgun (WGS) entry which is preliminary data.</text>
</comment>
<name>A0A4R6SJR0_LABRH</name>
<gene>
    <name evidence="1" type="ORF">EV186_101262</name>
</gene>
<dbReference type="AlphaFoldDB" id="A0A4R6SJR0"/>
<dbReference type="OrthoDB" id="5493262at2"/>
<dbReference type="Pfam" id="PF07920">
    <property type="entry name" value="DUF1684"/>
    <property type="match status" value="1"/>
</dbReference>
<keyword evidence="2" id="KW-1185">Reference proteome</keyword>
<dbReference type="Proteomes" id="UP000295444">
    <property type="component" value="Unassembled WGS sequence"/>
</dbReference>
<dbReference type="InterPro" id="IPR012467">
    <property type="entry name" value="DUF1684"/>
</dbReference>
<evidence type="ECO:0000313" key="1">
    <source>
        <dbReference type="EMBL" id="TDQ04318.1"/>
    </source>
</evidence>
<evidence type="ECO:0008006" key="3">
    <source>
        <dbReference type="Google" id="ProtNLM"/>
    </source>
</evidence>
<reference evidence="1 2" key="1">
    <citation type="submission" date="2019-03" db="EMBL/GenBank/DDBJ databases">
        <title>Genomic Encyclopedia of Type Strains, Phase IV (KMG-IV): sequencing the most valuable type-strain genomes for metagenomic binning, comparative biology and taxonomic classification.</title>
        <authorList>
            <person name="Goeker M."/>
        </authorList>
    </citation>
    <scope>NUCLEOTIDE SEQUENCE [LARGE SCALE GENOMIC DNA]</scope>
    <source>
        <strain evidence="1 2">DSM 45361</strain>
    </source>
</reference>
<dbReference type="PANTHER" id="PTHR41913">
    <property type="entry name" value="DUF1684 DOMAIN-CONTAINING PROTEIN"/>
    <property type="match status" value="1"/>
</dbReference>
<evidence type="ECO:0000313" key="2">
    <source>
        <dbReference type="Proteomes" id="UP000295444"/>
    </source>
</evidence>
<sequence length="258" mass="28640">MDFSTQWQEWHAKRERVLAAPHGWLSLVSIDWLDDEPRAYHDLPGRWWSEDEAAVVEADGELSVDGEPITGKRRFELVESGPGLMIAAGDRVVELARRGGYVIRIRDPKSPTRTAFEGVPAYEPDPRWRFTGRYLPFAEPEPVTVGAVVEGLQHVYQSPGVVEFTHDGRTHRLTAFNGPDKTTLNILFTDETSGVTTYPANRSLNVPVTDDGEATLDFTRATNLPCAFTTFATCPLPPAGNHLPFAVEAGELWPSPEN</sequence>
<dbReference type="RefSeq" id="WP_133847239.1">
    <property type="nucleotide sequence ID" value="NZ_SNXZ01000001.1"/>
</dbReference>
<dbReference type="PANTHER" id="PTHR41913:SF1">
    <property type="entry name" value="DUF1684 DOMAIN-CONTAINING PROTEIN"/>
    <property type="match status" value="1"/>
</dbReference>
<dbReference type="EMBL" id="SNXZ01000001">
    <property type="protein sequence ID" value="TDQ04318.1"/>
    <property type="molecule type" value="Genomic_DNA"/>
</dbReference>
<proteinExistence type="predicted"/>
<organism evidence="1 2">
    <name type="scientific">Labedaea rhizosphaerae</name>
    <dbReference type="NCBI Taxonomy" id="598644"/>
    <lineage>
        <taxon>Bacteria</taxon>
        <taxon>Bacillati</taxon>
        <taxon>Actinomycetota</taxon>
        <taxon>Actinomycetes</taxon>
        <taxon>Pseudonocardiales</taxon>
        <taxon>Pseudonocardiaceae</taxon>
        <taxon>Labedaea</taxon>
    </lineage>
</organism>
<accession>A0A4R6SJR0</accession>
<protein>
    <recommendedName>
        <fullName evidence="3">DUF1684 domain-containing protein</fullName>
    </recommendedName>
</protein>